<proteinExistence type="predicted"/>
<dbReference type="GO" id="GO:0003682">
    <property type="term" value="F:chromatin binding"/>
    <property type="evidence" value="ECO:0007669"/>
    <property type="project" value="TreeGrafter"/>
</dbReference>
<keyword evidence="3" id="KW-1185">Reference proteome</keyword>
<evidence type="ECO:0000313" key="3">
    <source>
        <dbReference type="Proteomes" id="UP000714275"/>
    </source>
</evidence>
<protein>
    <recommendedName>
        <fullName evidence="1">WDHD1/CFT4 second beta-propeller domain-containing protein</fullName>
    </recommendedName>
</protein>
<gene>
    <name evidence="2" type="ORF">EV702DRAFT_968740</name>
</gene>
<accession>A0A9P6ZWD2</accession>
<dbReference type="PANTHER" id="PTHR19932">
    <property type="entry name" value="WD REPEAT AND HMG-BOX DNA BINDING PROTEIN"/>
    <property type="match status" value="1"/>
</dbReference>
<evidence type="ECO:0000313" key="2">
    <source>
        <dbReference type="EMBL" id="KAG1778014.1"/>
    </source>
</evidence>
<dbReference type="OrthoDB" id="427368at2759"/>
<dbReference type="Proteomes" id="UP000714275">
    <property type="component" value="Unassembled WGS sequence"/>
</dbReference>
<dbReference type="Pfam" id="PF12341">
    <property type="entry name" value="Mcl1_mid"/>
    <property type="match status" value="1"/>
</dbReference>
<dbReference type="InterPro" id="IPR022100">
    <property type="entry name" value="WDHD1/CFT4_beta-prop_2nd"/>
</dbReference>
<comment type="caution">
    <text evidence="2">The sequence shown here is derived from an EMBL/GenBank/DDBJ whole genome shotgun (WGS) entry which is preliminary data.</text>
</comment>
<feature type="domain" description="WDHD1/CFT4 second beta-propeller" evidence="1">
    <location>
        <begin position="9"/>
        <end position="194"/>
    </location>
</feature>
<evidence type="ECO:0000259" key="1">
    <source>
        <dbReference type="Pfam" id="PF12341"/>
    </source>
</evidence>
<feature type="non-terminal residue" evidence="2">
    <location>
        <position position="1"/>
    </location>
</feature>
<dbReference type="GO" id="GO:0006261">
    <property type="term" value="P:DNA-templated DNA replication"/>
    <property type="evidence" value="ECO:0007669"/>
    <property type="project" value="TreeGrafter"/>
</dbReference>
<dbReference type="GO" id="GO:0000278">
    <property type="term" value="P:mitotic cell cycle"/>
    <property type="evidence" value="ECO:0007669"/>
    <property type="project" value="TreeGrafter"/>
</dbReference>
<dbReference type="PANTHER" id="PTHR19932:SF10">
    <property type="entry name" value="WD REPEAT AND HMG-BOX DNA-BINDING PROTEIN 1"/>
    <property type="match status" value="1"/>
</dbReference>
<dbReference type="GO" id="GO:0043596">
    <property type="term" value="C:nuclear replication fork"/>
    <property type="evidence" value="ECO:0007669"/>
    <property type="project" value="TreeGrafter"/>
</dbReference>
<name>A0A9P6ZWD2_9AGAM</name>
<dbReference type="AlphaFoldDB" id="A0A9P6ZWD2"/>
<reference evidence="2" key="1">
    <citation type="journal article" date="2020" name="New Phytol.">
        <title>Comparative genomics reveals dynamic genome evolution in host specialist ectomycorrhizal fungi.</title>
        <authorList>
            <person name="Lofgren L.A."/>
            <person name="Nguyen N.H."/>
            <person name="Vilgalys R."/>
            <person name="Ruytinx J."/>
            <person name="Liao H.L."/>
            <person name="Branco S."/>
            <person name="Kuo A."/>
            <person name="LaButti K."/>
            <person name="Lipzen A."/>
            <person name="Andreopoulos W."/>
            <person name="Pangilinan J."/>
            <person name="Riley R."/>
            <person name="Hundley H."/>
            <person name="Na H."/>
            <person name="Barry K."/>
            <person name="Grigoriev I.V."/>
            <person name="Stajich J.E."/>
            <person name="Kennedy P.G."/>
        </authorList>
    </citation>
    <scope>NUCLEOTIDE SEQUENCE</scope>
    <source>
        <strain evidence="2">DOB743</strain>
    </source>
</reference>
<dbReference type="EMBL" id="JABBWD010000018">
    <property type="protein sequence ID" value="KAG1778014.1"/>
    <property type="molecule type" value="Genomic_DNA"/>
</dbReference>
<sequence length="207" mass="22690">VSITKAQPAFQPGSTPMENKKCYLAYNMVGVIEVTDQDTHHIVNVKFHDRSTRKGYHFTDHFKYNLGSLGERSALFACPPELDHPAQVIYKPYGTWSMHGDWTYALPKDQHVLGLAAGGERPMRSLRNPSSSGGDIQGQGNIVIMTSSGDLTFLSGSGMERIVLGIEGEYVTMAAAEEYVLVVHRPGATTIDGKALKLFKNTLLMAC</sequence>
<dbReference type="GO" id="GO:0006281">
    <property type="term" value="P:DNA repair"/>
    <property type="evidence" value="ECO:0007669"/>
    <property type="project" value="TreeGrafter"/>
</dbReference>
<organism evidence="2 3">
    <name type="scientific">Suillus placidus</name>
    <dbReference type="NCBI Taxonomy" id="48579"/>
    <lineage>
        <taxon>Eukaryota</taxon>
        <taxon>Fungi</taxon>
        <taxon>Dikarya</taxon>
        <taxon>Basidiomycota</taxon>
        <taxon>Agaricomycotina</taxon>
        <taxon>Agaricomycetes</taxon>
        <taxon>Agaricomycetidae</taxon>
        <taxon>Boletales</taxon>
        <taxon>Suillineae</taxon>
        <taxon>Suillaceae</taxon>
        <taxon>Suillus</taxon>
    </lineage>
</organism>